<accession>A0ABN8MYL1</accession>
<evidence type="ECO:0000256" key="6">
    <source>
        <dbReference type="ARBA" id="ARBA00023170"/>
    </source>
</evidence>
<evidence type="ECO:0000313" key="13">
    <source>
        <dbReference type="Proteomes" id="UP001159405"/>
    </source>
</evidence>
<name>A0ABN8MYL1_9CNID</name>
<comment type="subcellular location">
    <subcellularLocation>
        <location evidence="1">Membrane</location>
        <topology evidence="1">Multi-pass membrane protein</topology>
    </subcellularLocation>
</comment>
<evidence type="ECO:0000256" key="8">
    <source>
        <dbReference type="RuleBase" id="RU000688"/>
    </source>
</evidence>
<evidence type="ECO:0000256" key="1">
    <source>
        <dbReference type="ARBA" id="ARBA00004141"/>
    </source>
</evidence>
<comment type="caution">
    <text evidence="12">The sequence shown here is derived from an EMBL/GenBank/DDBJ whole genome shotgun (WGS) entry which is preliminary data.</text>
</comment>
<feature type="compositionally biased region" description="Basic and acidic residues" evidence="9">
    <location>
        <begin position="405"/>
        <end position="419"/>
    </location>
</feature>
<feature type="transmembrane region" description="Helical" evidence="10">
    <location>
        <begin position="353"/>
        <end position="375"/>
    </location>
</feature>
<feature type="region of interest" description="Disordered" evidence="9">
    <location>
        <begin position="405"/>
        <end position="439"/>
    </location>
</feature>
<keyword evidence="7 8" id="KW-0807">Transducer</keyword>
<dbReference type="EMBL" id="CALNXK010000005">
    <property type="protein sequence ID" value="CAH3037133.1"/>
    <property type="molecule type" value="Genomic_DNA"/>
</dbReference>
<dbReference type="SUPFAM" id="SSF81321">
    <property type="entry name" value="Family A G protein-coupled receptor-like"/>
    <property type="match status" value="1"/>
</dbReference>
<keyword evidence="3 10" id="KW-1133">Transmembrane helix</keyword>
<keyword evidence="5 10" id="KW-0472">Membrane</keyword>
<evidence type="ECO:0000256" key="4">
    <source>
        <dbReference type="ARBA" id="ARBA00023040"/>
    </source>
</evidence>
<proteinExistence type="inferred from homology"/>
<feature type="domain" description="G-protein coupled receptors family 1 profile" evidence="11">
    <location>
        <begin position="110"/>
        <end position="372"/>
    </location>
</feature>
<dbReference type="Gene3D" id="1.20.1070.10">
    <property type="entry name" value="Rhodopsin 7-helix transmembrane proteins"/>
    <property type="match status" value="1"/>
</dbReference>
<feature type="transmembrane region" description="Helical" evidence="10">
    <location>
        <begin position="252"/>
        <end position="274"/>
    </location>
</feature>
<evidence type="ECO:0000256" key="3">
    <source>
        <dbReference type="ARBA" id="ARBA00022989"/>
    </source>
</evidence>
<feature type="transmembrane region" description="Helical" evidence="10">
    <location>
        <begin position="93"/>
        <end position="118"/>
    </location>
</feature>
<feature type="transmembrane region" description="Helical" evidence="10">
    <location>
        <begin position="168"/>
        <end position="186"/>
    </location>
</feature>
<dbReference type="PROSITE" id="PS00237">
    <property type="entry name" value="G_PROTEIN_RECEP_F1_1"/>
    <property type="match status" value="1"/>
</dbReference>
<dbReference type="InterPro" id="IPR000276">
    <property type="entry name" value="GPCR_Rhodpsn"/>
</dbReference>
<protein>
    <recommendedName>
        <fullName evidence="11">G-protein coupled receptors family 1 profile domain-containing protein</fullName>
    </recommendedName>
</protein>
<feature type="transmembrane region" description="Helical" evidence="10">
    <location>
        <begin position="317"/>
        <end position="338"/>
    </location>
</feature>
<dbReference type="Proteomes" id="UP001159405">
    <property type="component" value="Unassembled WGS sequence"/>
</dbReference>
<sequence>MADRHLFSHQDKDNLNVRAASHSSITDHYNPWFDETEEISQRYNYPWERKPTTMRATNFSNLNGSQTQNITAKDPLAPISNSTEFAEGFDRLAIIQLMCFPIISFAGLIGNVLICFAVFKRRHLRITDVFILNLAATDLGTCVVSVPFDFIEILAKQWPFGTVLCKTVYPLQTILMAVSVYTLLFMSWERHRSVMPPLKPKLKAKRAFAIILMLWIACVSLVGPFIAILRVKIEDGKAKCTENWPGEYHPKVFTLAVFIVLYVLPLFVITASYIKISQKLLRDIQRMRKAIGGHKKGNVKKPLTQARAHRNMRIVKIFVIVVIVFSLCMLPNHVMWIWHDFGSGQYYQYFDTIIVFCYILVYSNSAINPFIFVFLHRRYCKDIFRNPCDGFKALVSCVRTSEREENSDKTRKQTKPYREKTRRKKKRAPNTKQGGFSPHKHYTMRREFWNNYWRQELIPKFEARNFDRALCSENAPKMFHLIEEHEKDIDQKNDDRVNVLPQATRKVRVNFGEVVHIADERLILQGERESVM</sequence>
<evidence type="ECO:0000256" key="9">
    <source>
        <dbReference type="SAM" id="MobiDB-lite"/>
    </source>
</evidence>
<gene>
    <name evidence="12" type="ORF">PLOB_00035333</name>
</gene>
<keyword evidence="2 8" id="KW-0812">Transmembrane</keyword>
<dbReference type="CDD" id="cd00637">
    <property type="entry name" value="7tm_classA_rhodopsin-like"/>
    <property type="match status" value="1"/>
</dbReference>
<keyword evidence="13" id="KW-1185">Reference proteome</keyword>
<evidence type="ECO:0000313" key="12">
    <source>
        <dbReference type="EMBL" id="CAH3037133.1"/>
    </source>
</evidence>
<feature type="transmembrane region" description="Helical" evidence="10">
    <location>
        <begin position="130"/>
        <end position="148"/>
    </location>
</feature>
<evidence type="ECO:0000256" key="5">
    <source>
        <dbReference type="ARBA" id="ARBA00023136"/>
    </source>
</evidence>
<evidence type="ECO:0000256" key="7">
    <source>
        <dbReference type="ARBA" id="ARBA00023224"/>
    </source>
</evidence>
<dbReference type="PANTHER" id="PTHR45695:SF9">
    <property type="entry name" value="LEUCOKININ RECEPTOR"/>
    <property type="match status" value="1"/>
</dbReference>
<reference evidence="12 13" key="1">
    <citation type="submission" date="2022-05" db="EMBL/GenBank/DDBJ databases">
        <authorList>
            <consortium name="Genoscope - CEA"/>
            <person name="William W."/>
        </authorList>
    </citation>
    <scope>NUCLEOTIDE SEQUENCE [LARGE SCALE GENOMIC DNA]</scope>
</reference>
<evidence type="ECO:0000256" key="10">
    <source>
        <dbReference type="SAM" id="Phobius"/>
    </source>
</evidence>
<evidence type="ECO:0000256" key="2">
    <source>
        <dbReference type="ARBA" id="ARBA00022692"/>
    </source>
</evidence>
<dbReference type="PRINTS" id="PR00237">
    <property type="entry name" value="GPCRRHODOPSN"/>
</dbReference>
<dbReference type="InterPro" id="IPR017452">
    <property type="entry name" value="GPCR_Rhodpsn_7TM"/>
</dbReference>
<dbReference type="Pfam" id="PF00001">
    <property type="entry name" value="7tm_1"/>
    <property type="match status" value="1"/>
</dbReference>
<comment type="similarity">
    <text evidence="8">Belongs to the G-protein coupled receptor 1 family.</text>
</comment>
<feature type="compositionally biased region" description="Basic residues" evidence="9">
    <location>
        <begin position="420"/>
        <end position="429"/>
    </location>
</feature>
<evidence type="ECO:0000259" key="11">
    <source>
        <dbReference type="PROSITE" id="PS50262"/>
    </source>
</evidence>
<keyword evidence="4 8" id="KW-0297">G-protein coupled receptor</keyword>
<organism evidence="12 13">
    <name type="scientific">Porites lobata</name>
    <dbReference type="NCBI Taxonomy" id="104759"/>
    <lineage>
        <taxon>Eukaryota</taxon>
        <taxon>Metazoa</taxon>
        <taxon>Cnidaria</taxon>
        <taxon>Anthozoa</taxon>
        <taxon>Hexacorallia</taxon>
        <taxon>Scleractinia</taxon>
        <taxon>Fungiina</taxon>
        <taxon>Poritidae</taxon>
        <taxon>Porites</taxon>
    </lineage>
</organism>
<feature type="transmembrane region" description="Helical" evidence="10">
    <location>
        <begin position="207"/>
        <end position="229"/>
    </location>
</feature>
<dbReference type="PANTHER" id="PTHR45695">
    <property type="entry name" value="LEUCOKININ RECEPTOR-RELATED"/>
    <property type="match status" value="1"/>
</dbReference>
<dbReference type="PROSITE" id="PS50262">
    <property type="entry name" value="G_PROTEIN_RECEP_F1_2"/>
    <property type="match status" value="1"/>
</dbReference>
<keyword evidence="6 8" id="KW-0675">Receptor</keyword>